<reference evidence="1 2" key="1">
    <citation type="submission" date="2016-09" db="EMBL/GenBank/DDBJ databases">
        <title>Complete genome sequencing of Streptomyces lydicus 103 and metabolic pathways analysis of antibiotic biosynthesis.</title>
        <authorList>
            <person name="Jia N."/>
            <person name="Ding M.-Z."/>
            <person name="Gao F."/>
            <person name="Yuan Y.-J."/>
        </authorList>
    </citation>
    <scope>NUCLEOTIDE SEQUENCE [LARGE SCALE GENOMIC DNA]</scope>
    <source>
        <strain evidence="1 2">103</strain>
    </source>
</reference>
<protein>
    <submittedName>
        <fullName evidence="1">Uncharacterized protein</fullName>
    </submittedName>
</protein>
<dbReference type="AlphaFoldDB" id="A0A1D7VKV8"/>
<dbReference type="Proteomes" id="UP000094094">
    <property type="component" value="Chromosome"/>
</dbReference>
<proteinExistence type="predicted"/>
<dbReference type="KEGG" id="slc:SL103_14980"/>
<sequence>MTTPAHADASYKAFCNTTGGHGGVTAPSYTGATDSVYVQMGVYDGSADGHPMRIRLVTEDVNGKNTYWPWHTNTKGSGKSLEFATTATNKSGIFAIGIQVARFDGNKKLNSCSKWGSYY</sequence>
<dbReference type="EMBL" id="CP017157">
    <property type="protein sequence ID" value="AOP47390.1"/>
    <property type="molecule type" value="Genomic_DNA"/>
</dbReference>
<name>A0A1D7VKV8_9ACTN</name>
<keyword evidence="2" id="KW-1185">Reference proteome</keyword>
<gene>
    <name evidence="1" type="ORF">SL103_14980</name>
</gene>
<accession>A0A1D7VKV8</accession>
<evidence type="ECO:0000313" key="2">
    <source>
        <dbReference type="Proteomes" id="UP000094094"/>
    </source>
</evidence>
<organism evidence="1 2">
    <name type="scientific">Streptomyces lydicus</name>
    <dbReference type="NCBI Taxonomy" id="47763"/>
    <lineage>
        <taxon>Bacteria</taxon>
        <taxon>Bacillati</taxon>
        <taxon>Actinomycetota</taxon>
        <taxon>Actinomycetes</taxon>
        <taxon>Kitasatosporales</taxon>
        <taxon>Streptomycetaceae</taxon>
        <taxon>Streptomyces</taxon>
    </lineage>
</organism>
<evidence type="ECO:0000313" key="1">
    <source>
        <dbReference type="EMBL" id="AOP47390.1"/>
    </source>
</evidence>